<sequence>MSFSRDAKLQILALEPPTDCCGLAFLSALFHASGEIEISGGKKRAYILTDIQEIYPYINKIFHNLYGDFMELDIEDDYKINKTVYYRISLPEDCTDKILKDLGFIDSEGNVNLSGEIDEYIVKSECCKKAFVQGAFLGSATSSIRLSEQANKKTNTGYHIEFTSHSHNFLQGLSEILAGFNIFPKLVERKNLYVLYLKEASQVSDLLALVGAYNSVLELQNELAVRELRNKVNRQTNCMNANISKTVEASLKQLEAINIIESTIGLDSLPSDLQEVALLRLANTEESLDELLKLSKIKLTKSGLNHRFRKIIKLAKELEE</sequence>
<comment type="function">
    <text evidence="4">Involved in cell division and chromosome segregation.</text>
</comment>
<comment type="similarity">
    <text evidence="4">Belongs to the WhiA family.</text>
</comment>
<evidence type="ECO:0000259" key="5">
    <source>
        <dbReference type="Pfam" id="PF02650"/>
    </source>
</evidence>
<keyword evidence="1 4" id="KW-0132">Cell division</keyword>
<evidence type="ECO:0000256" key="3">
    <source>
        <dbReference type="ARBA" id="ARBA00023306"/>
    </source>
</evidence>
<dbReference type="GO" id="GO:0003677">
    <property type="term" value="F:DNA binding"/>
    <property type="evidence" value="ECO:0007669"/>
    <property type="project" value="UniProtKB-UniRule"/>
</dbReference>
<dbReference type="InterPro" id="IPR003802">
    <property type="entry name" value="Sporulation_regulator_WhiA"/>
</dbReference>
<proteinExistence type="inferred from homology"/>
<evidence type="ECO:0000256" key="4">
    <source>
        <dbReference type="HAMAP-Rule" id="MF_01420"/>
    </source>
</evidence>
<dbReference type="Pfam" id="PF14527">
    <property type="entry name" value="LAGLIDADG_WhiA"/>
    <property type="match status" value="1"/>
</dbReference>
<reference evidence="8" key="1">
    <citation type="submission" date="2020-10" db="EMBL/GenBank/DDBJ databases">
        <authorList>
            <person name="Gilroy R."/>
        </authorList>
    </citation>
    <scope>NUCLEOTIDE SEQUENCE</scope>
    <source>
        <strain evidence="8">CHK186-9395</strain>
    </source>
</reference>
<dbReference type="PANTHER" id="PTHR37307:SF1">
    <property type="entry name" value="CELL DIVISION PROTEIN WHIA-RELATED"/>
    <property type="match status" value="1"/>
</dbReference>
<keyword evidence="3 4" id="KW-0131">Cell cycle</keyword>
<dbReference type="Pfam" id="PF10298">
    <property type="entry name" value="WhiA_N"/>
    <property type="match status" value="1"/>
</dbReference>
<gene>
    <name evidence="4 8" type="primary">whiA</name>
    <name evidence="8" type="ORF">IAA62_04635</name>
</gene>
<protein>
    <recommendedName>
        <fullName evidence="4">Probable cell division protein WhiA</fullName>
    </recommendedName>
</protein>
<dbReference type="GO" id="GO:0051301">
    <property type="term" value="P:cell division"/>
    <property type="evidence" value="ECO:0007669"/>
    <property type="project" value="UniProtKB-UniRule"/>
</dbReference>
<evidence type="ECO:0000259" key="6">
    <source>
        <dbReference type="Pfam" id="PF10298"/>
    </source>
</evidence>
<feature type="domain" description="Sporulation regulator WhiA C-terminal" evidence="5">
    <location>
        <begin position="232"/>
        <end position="315"/>
    </location>
</feature>
<feature type="domain" description="Sporulation transcription regulator WhiA N-terminal" evidence="6">
    <location>
        <begin position="19"/>
        <end position="104"/>
    </location>
</feature>
<evidence type="ECO:0000256" key="2">
    <source>
        <dbReference type="ARBA" id="ARBA00023125"/>
    </source>
</evidence>
<evidence type="ECO:0000313" key="8">
    <source>
        <dbReference type="EMBL" id="HIV01818.1"/>
    </source>
</evidence>
<feature type="domain" description="WhiA LAGLIDADG-like" evidence="7">
    <location>
        <begin position="129"/>
        <end position="229"/>
    </location>
</feature>
<keyword evidence="2 4" id="KW-0238">DNA-binding</keyword>
<dbReference type="HAMAP" id="MF_01420">
    <property type="entry name" value="HTH_type_WhiA"/>
    <property type="match status" value="1"/>
</dbReference>
<dbReference type="EMBL" id="DVOJ01000015">
    <property type="protein sequence ID" value="HIV01818.1"/>
    <property type="molecule type" value="Genomic_DNA"/>
</dbReference>
<dbReference type="PANTHER" id="PTHR37307">
    <property type="entry name" value="CELL DIVISION PROTEIN WHIA-RELATED"/>
    <property type="match status" value="1"/>
</dbReference>
<dbReference type="Pfam" id="PF02650">
    <property type="entry name" value="HTH_WhiA"/>
    <property type="match status" value="1"/>
</dbReference>
<name>A0A9D1NG24_9FIRM</name>
<dbReference type="GO" id="GO:0043937">
    <property type="term" value="P:regulation of sporulation"/>
    <property type="evidence" value="ECO:0007669"/>
    <property type="project" value="InterPro"/>
</dbReference>
<accession>A0A9D1NG24</accession>
<dbReference type="NCBIfam" id="TIGR00647">
    <property type="entry name" value="DNA_bind_WhiA"/>
    <property type="match status" value="1"/>
</dbReference>
<evidence type="ECO:0000256" key="1">
    <source>
        <dbReference type="ARBA" id="ARBA00022618"/>
    </source>
</evidence>
<dbReference type="AlphaFoldDB" id="A0A9D1NG24"/>
<reference evidence="8" key="2">
    <citation type="journal article" date="2021" name="PeerJ">
        <title>Extensive microbial diversity within the chicken gut microbiome revealed by metagenomics and culture.</title>
        <authorList>
            <person name="Gilroy R."/>
            <person name="Ravi A."/>
            <person name="Getino M."/>
            <person name="Pursley I."/>
            <person name="Horton D.L."/>
            <person name="Alikhan N.F."/>
            <person name="Baker D."/>
            <person name="Gharbi K."/>
            <person name="Hall N."/>
            <person name="Watson M."/>
            <person name="Adriaenssens E.M."/>
            <person name="Foster-Nyarko E."/>
            <person name="Jarju S."/>
            <person name="Secka A."/>
            <person name="Antonio M."/>
            <person name="Oren A."/>
            <person name="Chaudhuri R.R."/>
            <person name="La Ragione R."/>
            <person name="Hildebrand F."/>
            <person name="Pallen M.J."/>
        </authorList>
    </citation>
    <scope>NUCLEOTIDE SEQUENCE</scope>
    <source>
        <strain evidence="8">CHK186-9395</strain>
    </source>
</reference>
<evidence type="ECO:0000259" key="7">
    <source>
        <dbReference type="Pfam" id="PF14527"/>
    </source>
</evidence>
<dbReference type="InterPro" id="IPR039518">
    <property type="entry name" value="WhiA_LAGLIDADG_dom"/>
</dbReference>
<dbReference type="InterPro" id="IPR018478">
    <property type="entry name" value="Sporu_reg_WhiA_N_dom"/>
</dbReference>
<dbReference type="InterPro" id="IPR023054">
    <property type="entry name" value="Sporulation_regulator_WhiA_C"/>
</dbReference>
<organism evidence="8 9">
    <name type="scientific">Candidatus Caccopulliclostridium gallistercoris</name>
    <dbReference type="NCBI Taxonomy" id="2840719"/>
    <lineage>
        <taxon>Bacteria</taxon>
        <taxon>Bacillati</taxon>
        <taxon>Bacillota</taxon>
        <taxon>Clostridia</taxon>
        <taxon>Candidatus Caccopulliclostridium</taxon>
    </lineage>
</organism>
<comment type="caution">
    <text evidence="8">The sequence shown here is derived from an EMBL/GenBank/DDBJ whole genome shotgun (WGS) entry which is preliminary data.</text>
</comment>
<dbReference type="Gene3D" id="3.10.28.10">
    <property type="entry name" value="Homing endonucleases"/>
    <property type="match status" value="1"/>
</dbReference>
<dbReference type="SUPFAM" id="SSF55608">
    <property type="entry name" value="Homing endonucleases"/>
    <property type="match status" value="1"/>
</dbReference>
<evidence type="ECO:0000313" key="9">
    <source>
        <dbReference type="Proteomes" id="UP000886861"/>
    </source>
</evidence>
<dbReference type="Proteomes" id="UP000886861">
    <property type="component" value="Unassembled WGS sequence"/>
</dbReference>
<dbReference type="InterPro" id="IPR027434">
    <property type="entry name" value="Homing_endonucl"/>
</dbReference>